<reference evidence="1 2" key="1">
    <citation type="submission" date="2024-01" db="EMBL/GenBank/DDBJ databases">
        <title>The complete chloroplast genome sequence of Lithospermum erythrorhizon: insights into the phylogenetic relationship among Boraginaceae species and the maternal lineages of purple gromwells.</title>
        <authorList>
            <person name="Okada T."/>
            <person name="Watanabe K."/>
        </authorList>
    </citation>
    <scope>NUCLEOTIDE SEQUENCE [LARGE SCALE GENOMIC DNA]</scope>
</reference>
<dbReference type="AlphaFoldDB" id="A0AAV3PWV4"/>
<protein>
    <recommendedName>
        <fullName evidence="3">LRR receptor-like serine/threonine-protein kinase</fullName>
    </recommendedName>
</protein>
<dbReference type="Gene3D" id="3.80.10.10">
    <property type="entry name" value="Ribonuclease Inhibitor"/>
    <property type="match status" value="1"/>
</dbReference>
<comment type="caution">
    <text evidence="1">The sequence shown here is derived from an EMBL/GenBank/DDBJ whole genome shotgun (WGS) entry which is preliminary data.</text>
</comment>
<organism evidence="1 2">
    <name type="scientific">Lithospermum erythrorhizon</name>
    <name type="common">Purple gromwell</name>
    <name type="synonym">Lithospermum officinale var. erythrorhizon</name>
    <dbReference type="NCBI Taxonomy" id="34254"/>
    <lineage>
        <taxon>Eukaryota</taxon>
        <taxon>Viridiplantae</taxon>
        <taxon>Streptophyta</taxon>
        <taxon>Embryophyta</taxon>
        <taxon>Tracheophyta</taxon>
        <taxon>Spermatophyta</taxon>
        <taxon>Magnoliopsida</taxon>
        <taxon>eudicotyledons</taxon>
        <taxon>Gunneridae</taxon>
        <taxon>Pentapetalae</taxon>
        <taxon>asterids</taxon>
        <taxon>lamiids</taxon>
        <taxon>Boraginales</taxon>
        <taxon>Boraginaceae</taxon>
        <taxon>Boraginoideae</taxon>
        <taxon>Lithospermeae</taxon>
        <taxon>Lithospermum</taxon>
    </lineage>
</organism>
<dbReference type="Proteomes" id="UP001454036">
    <property type="component" value="Unassembled WGS sequence"/>
</dbReference>
<evidence type="ECO:0000313" key="1">
    <source>
        <dbReference type="EMBL" id="GAA0156145.1"/>
    </source>
</evidence>
<evidence type="ECO:0000313" key="2">
    <source>
        <dbReference type="Proteomes" id="UP001454036"/>
    </source>
</evidence>
<proteinExistence type="predicted"/>
<sequence>MEPRHLQVIIRGSSSKLQLLKNSSYNILVVLLSLCFVLSDSSVVPFPPKEEVAALREIADQLHKRDWNFSLNPCDNNTNWVNPTGSGYFNNTVLCNCTAAECHVSHIILKGQDLSGVLPPSLAKLPHIVYL</sequence>
<evidence type="ECO:0008006" key="3">
    <source>
        <dbReference type="Google" id="ProtNLM"/>
    </source>
</evidence>
<accession>A0AAV3PWV4</accession>
<name>A0AAV3PWV4_LITER</name>
<dbReference type="InterPro" id="IPR032675">
    <property type="entry name" value="LRR_dom_sf"/>
</dbReference>
<keyword evidence="2" id="KW-1185">Reference proteome</keyword>
<gene>
    <name evidence="1" type="ORF">LIER_43352</name>
</gene>
<dbReference type="EMBL" id="BAABME010034468">
    <property type="protein sequence ID" value="GAA0156145.1"/>
    <property type="molecule type" value="Genomic_DNA"/>
</dbReference>